<sequence>MPRDEQPFPQQESIGQQERRDLGDTVTRGIGPTQPPTLTPLLAHRIENDFSFHPASSITGPKHDTVRSLLKGTAHNLIAIVPEGREQSLMLTALEEAMMWANAGIARKF</sequence>
<reference evidence="4" key="1">
    <citation type="journal article" date="2015" name="Nature">
        <title>Complex archaea that bridge the gap between prokaryotes and eukaryotes.</title>
        <authorList>
            <person name="Spang A."/>
            <person name="Saw J.H."/>
            <person name="Jorgensen S.L."/>
            <person name="Zaremba-Niedzwiedzka K."/>
            <person name="Martijn J."/>
            <person name="Lind A.E."/>
            <person name="van Eijk R."/>
            <person name="Schleper C."/>
            <person name="Guy L."/>
            <person name="Ettema T.J."/>
        </authorList>
    </citation>
    <scope>NUCLEOTIDE SEQUENCE</scope>
</reference>
<keyword evidence="1" id="KW-0547">Nucleotide-binding</keyword>
<gene>
    <name evidence="4" type="ORF">LCGC14_2879380</name>
</gene>
<organism evidence="4">
    <name type="scientific">marine sediment metagenome</name>
    <dbReference type="NCBI Taxonomy" id="412755"/>
    <lineage>
        <taxon>unclassified sequences</taxon>
        <taxon>metagenomes</taxon>
        <taxon>ecological metagenomes</taxon>
    </lineage>
</organism>
<comment type="caution">
    <text evidence="4">The sequence shown here is derived from an EMBL/GenBank/DDBJ whole genome shotgun (WGS) entry which is preliminary data.</text>
</comment>
<evidence type="ECO:0000259" key="3">
    <source>
        <dbReference type="Pfam" id="PF24729"/>
    </source>
</evidence>
<evidence type="ECO:0000256" key="1">
    <source>
        <dbReference type="ARBA" id="ARBA00022741"/>
    </source>
</evidence>
<evidence type="ECO:0000313" key="4">
    <source>
        <dbReference type="EMBL" id="KKK74878.1"/>
    </source>
</evidence>
<dbReference type="AlphaFoldDB" id="A0A0F8Y0V9"/>
<evidence type="ECO:0000256" key="2">
    <source>
        <dbReference type="SAM" id="MobiDB-lite"/>
    </source>
</evidence>
<dbReference type="EMBL" id="LAZR01056114">
    <property type="protein sequence ID" value="KKK74878.1"/>
    <property type="molecule type" value="Genomic_DNA"/>
</dbReference>
<name>A0A0F8Y0V9_9ZZZZ</name>
<accession>A0A0F8Y0V9</accession>
<dbReference type="GO" id="GO:0000166">
    <property type="term" value="F:nucleotide binding"/>
    <property type="evidence" value="ECO:0007669"/>
    <property type="project" value="UniProtKB-KW"/>
</dbReference>
<protein>
    <recommendedName>
        <fullName evidence="3">Acb2/Tad1 hairpin domain-containing protein</fullName>
    </recommendedName>
</protein>
<feature type="region of interest" description="Disordered" evidence="2">
    <location>
        <begin position="1"/>
        <end position="37"/>
    </location>
</feature>
<dbReference type="Pfam" id="PF24729">
    <property type="entry name" value="Acb2_Tad1_hairpin"/>
    <property type="match status" value="1"/>
</dbReference>
<proteinExistence type="predicted"/>
<feature type="domain" description="Acb2/Tad1 hairpin" evidence="3">
    <location>
        <begin position="44"/>
        <end position="106"/>
    </location>
</feature>
<dbReference type="InterPro" id="IPR056098">
    <property type="entry name" value="Acb2/Tad1_hairpin"/>
</dbReference>